<evidence type="ECO:0000256" key="9">
    <source>
        <dbReference type="ARBA" id="ARBA00048048"/>
    </source>
</evidence>
<evidence type="ECO:0000256" key="11">
    <source>
        <dbReference type="SAM" id="MobiDB-lite"/>
    </source>
</evidence>
<dbReference type="InterPro" id="IPR039859">
    <property type="entry name" value="PFA4/ZDH16/20/ERF2-like"/>
</dbReference>
<dbReference type="Proteomes" id="UP000095009">
    <property type="component" value="Unassembled WGS sequence"/>
</dbReference>
<feature type="transmembrane region" description="Helical" evidence="10">
    <location>
        <begin position="202"/>
        <end position="225"/>
    </location>
</feature>
<keyword evidence="8 10" id="KW-0012">Acyltransferase</keyword>
<sequence length="441" mass="51472">MGSISRSLLYLCIHLSKLIPKFGVNALLLWSVYTHLSICLQIFLPQNTDSQLSLILCYMLALMGLFSYGLCVWSYVKVVLTGPGTTRKLKEEYWYLDHSLNHPLQRNNGGQPSINSYASSWDINADTAPGTSTPVYQFPFPIETYTAKDNGKLRYCSKCELPKPDRTHHCSSCHECVLKMDHHCPWFATCIGFHNHKFFVQFLTWVVIHCFWCFISSGICVWVWLGDINQGTKSPGFENDEYMSLNWIALLVVSFVFGIAVTIFDIFSIYMVIQNRTTLENMESIKYMTVVPSYQFRFMPSITSRTHGSIYDLGKLENVKQVMGYSWYEWVFPITNQCFKLQRNGAGARKTKIKFPSHVYFPARLSDFYQVNFPINKPRWIKILKDGMQEQQRLRQHAEHQNRMKEFRQKEIRHNMQIKADRTNYSQPGDWDKSDLEMDDF</sequence>
<feature type="domain" description="Palmitoyltransferase DHHC" evidence="12">
    <location>
        <begin position="151"/>
        <end position="284"/>
    </location>
</feature>
<feature type="compositionally biased region" description="Basic and acidic residues" evidence="11">
    <location>
        <begin position="430"/>
        <end position="441"/>
    </location>
</feature>
<dbReference type="EC" id="2.3.1.225" evidence="10"/>
<dbReference type="PANTHER" id="PTHR12246">
    <property type="entry name" value="PALMITOYLTRANSFERASE ZDHHC16"/>
    <property type="match status" value="1"/>
</dbReference>
<evidence type="ECO:0000313" key="13">
    <source>
        <dbReference type="EMBL" id="ODQ63591.1"/>
    </source>
</evidence>
<feature type="transmembrane region" description="Helical" evidence="10">
    <location>
        <begin position="245"/>
        <end position="273"/>
    </location>
</feature>
<keyword evidence="3 10" id="KW-0812">Transmembrane</keyword>
<evidence type="ECO:0000313" key="14">
    <source>
        <dbReference type="Proteomes" id="UP000095009"/>
    </source>
</evidence>
<dbReference type="InterPro" id="IPR001594">
    <property type="entry name" value="Palmitoyltrfase_DHHC"/>
</dbReference>
<keyword evidence="7" id="KW-0449">Lipoprotein</keyword>
<keyword evidence="4 10" id="KW-1133">Transmembrane helix</keyword>
<evidence type="ECO:0000256" key="7">
    <source>
        <dbReference type="ARBA" id="ARBA00023288"/>
    </source>
</evidence>
<keyword evidence="6" id="KW-0564">Palmitate</keyword>
<dbReference type="PROSITE" id="PS50216">
    <property type="entry name" value="DHHC"/>
    <property type="match status" value="1"/>
</dbReference>
<evidence type="ECO:0000256" key="2">
    <source>
        <dbReference type="ARBA" id="ARBA00022679"/>
    </source>
</evidence>
<evidence type="ECO:0000256" key="10">
    <source>
        <dbReference type="RuleBase" id="RU079119"/>
    </source>
</evidence>
<accession>A0A1E3PDY3</accession>
<evidence type="ECO:0000256" key="3">
    <source>
        <dbReference type="ARBA" id="ARBA00022692"/>
    </source>
</evidence>
<dbReference type="GO" id="GO:0019706">
    <property type="term" value="F:protein-cysteine S-palmitoyltransferase activity"/>
    <property type="evidence" value="ECO:0007669"/>
    <property type="project" value="UniProtKB-EC"/>
</dbReference>
<evidence type="ECO:0000256" key="6">
    <source>
        <dbReference type="ARBA" id="ARBA00023139"/>
    </source>
</evidence>
<comment type="catalytic activity">
    <reaction evidence="9 10">
        <text>L-cysteinyl-[protein] + hexadecanoyl-CoA = S-hexadecanoyl-L-cysteinyl-[protein] + CoA</text>
        <dbReference type="Rhea" id="RHEA:36683"/>
        <dbReference type="Rhea" id="RHEA-COMP:10131"/>
        <dbReference type="Rhea" id="RHEA-COMP:11032"/>
        <dbReference type="ChEBI" id="CHEBI:29950"/>
        <dbReference type="ChEBI" id="CHEBI:57287"/>
        <dbReference type="ChEBI" id="CHEBI:57379"/>
        <dbReference type="ChEBI" id="CHEBI:74151"/>
        <dbReference type="EC" id="2.3.1.225"/>
    </reaction>
</comment>
<keyword evidence="2 10" id="KW-0808">Transferase</keyword>
<evidence type="ECO:0000259" key="12">
    <source>
        <dbReference type="Pfam" id="PF01529"/>
    </source>
</evidence>
<feature type="transmembrane region" description="Helical" evidence="10">
    <location>
        <begin position="22"/>
        <end position="44"/>
    </location>
</feature>
<evidence type="ECO:0000256" key="8">
    <source>
        <dbReference type="ARBA" id="ARBA00023315"/>
    </source>
</evidence>
<reference evidence="13 14" key="1">
    <citation type="journal article" date="2016" name="Proc. Natl. Acad. Sci. U.S.A.">
        <title>Comparative genomics of biotechnologically important yeasts.</title>
        <authorList>
            <person name="Riley R."/>
            <person name="Haridas S."/>
            <person name="Wolfe K.H."/>
            <person name="Lopes M.R."/>
            <person name="Hittinger C.T."/>
            <person name="Goeker M."/>
            <person name="Salamov A.A."/>
            <person name="Wisecaver J.H."/>
            <person name="Long T.M."/>
            <person name="Calvey C.H."/>
            <person name="Aerts A.L."/>
            <person name="Barry K.W."/>
            <person name="Choi C."/>
            <person name="Clum A."/>
            <person name="Coughlan A.Y."/>
            <person name="Deshpande S."/>
            <person name="Douglass A.P."/>
            <person name="Hanson S.J."/>
            <person name="Klenk H.-P."/>
            <person name="LaButti K.M."/>
            <person name="Lapidus A."/>
            <person name="Lindquist E.A."/>
            <person name="Lipzen A.M."/>
            <person name="Meier-Kolthoff J.P."/>
            <person name="Ohm R.A."/>
            <person name="Otillar R.P."/>
            <person name="Pangilinan J.L."/>
            <person name="Peng Y."/>
            <person name="Rokas A."/>
            <person name="Rosa C.A."/>
            <person name="Scheuner C."/>
            <person name="Sibirny A.A."/>
            <person name="Slot J.C."/>
            <person name="Stielow J.B."/>
            <person name="Sun H."/>
            <person name="Kurtzman C.P."/>
            <person name="Blackwell M."/>
            <person name="Grigoriev I.V."/>
            <person name="Jeffries T.W."/>
        </authorList>
    </citation>
    <scope>NUCLEOTIDE SEQUENCE [LARGE SCALE GENOMIC DNA]</scope>
    <source>
        <strain evidence="13 14">DSM 6958</strain>
    </source>
</reference>
<evidence type="ECO:0000256" key="5">
    <source>
        <dbReference type="ARBA" id="ARBA00023136"/>
    </source>
</evidence>
<evidence type="ECO:0000256" key="1">
    <source>
        <dbReference type="ARBA" id="ARBA00004141"/>
    </source>
</evidence>
<feature type="transmembrane region" description="Helical" evidence="10">
    <location>
        <begin position="50"/>
        <end position="80"/>
    </location>
</feature>
<evidence type="ECO:0000256" key="4">
    <source>
        <dbReference type="ARBA" id="ARBA00022989"/>
    </source>
</evidence>
<comment type="similarity">
    <text evidence="10">Belongs to the DHHC palmitoyltransferase family.</text>
</comment>
<dbReference type="OrthoDB" id="302728at2759"/>
<keyword evidence="14" id="KW-1185">Reference proteome</keyword>
<proteinExistence type="inferred from homology"/>
<dbReference type="Pfam" id="PF01529">
    <property type="entry name" value="DHHC"/>
    <property type="match status" value="1"/>
</dbReference>
<keyword evidence="5 10" id="KW-0472">Membrane</keyword>
<name>A0A1E3PDY3_9ASCO</name>
<dbReference type="AlphaFoldDB" id="A0A1E3PDY3"/>
<dbReference type="GO" id="GO:0016020">
    <property type="term" value="C:membrane"/>
    <property type="evidence" value="ECO:0007669"/>
    <property type="project" value="UniProtKB-SubCell"/>
</dbReference>
<dbReference type="EMBL" id="KV454414">
    <property type="protein sequence ID" value="ODQ63591.1"/>
    <property type="molecule type" value="Genomic_DNA"/>
</dbReference>
<dbReference type="STRING" id="857566.A0A1E3PDY3"/>
<feature type="region of interest" description="Disordered" evidence="11">
    <location>
        <begin position="417"/>
        <end position="441"/>
    </location>
</feature>
<gene>
    <name evidence="13" type="ORF">NADFUDRAFT_28143</name>
</gene>
<comment type="subcellular location">
    <subcellularLocation>
        <location evidence="1">Membrane</location>
        <topology evidence="1">Multi-pass membrane protein</topology>
    </subcellularLocation>
</comment>
<protein>
    <recommendedName>
        <fullName evidence="10">Palmitoyltransferase</fullName>
        <ecNumber evidence="10">2.3.1.225</ecNumber>
    </recommendedName>
</protein>
<comment type="domain">
    <text evidence="10">The DHHC domain is required for palmitoyltransferase activity.</text>
</comment>
<organism evidence="13 14">
    <name type="scientific">Nadsonia fulvescens var. elongata DSM 6958</name>
    <dbReference type="NCBI Taxonomy" id="857566"/>
    <lineage>
        <taxon>Eukaryota</taxon>
        <taxon>Fungi</taxon>
        <taxon>Dikarya</taxon>
        <taxon>Ascomycota</taxon>
        <taxon>Saccharomycotina</taxon>
        <taxon>Dipodascomycetes</taxon>
        <taxon>Dipodascales</taxon>
        <taxon>Dipodascales incertae sedis</taxon>
        <taxon>Nadsonia</taxon>
    </lineage>
</organism>